<proteinExistence type="predicted"/>
<dbReference type="AlphaFoldDB" id="A0A7V9Z7P5"/>
<dbReference type="EMBL" id="JACDUT010000007">
    <property type="protein sequence ID" value="MBA2875584.1"/>
    <property type="molecule type" value="Genomic_DNA"/>
</dbReference>
<dbReference type="Gene3D" id="2.60.120.620">
    <property type="entry name" value="q2cbj1_9rhob like domain"/>
    <property type="match status" value="1"/>
</dbReference>
<dbReference type="PIRSF" id="PIRSF030125">
    <property type="entry name" value="UCP030125"/>
    <property type="match status" value="1"/>
</dbReference>
<dbReference type="Pfam" id="PF22814">
    <property type="entry name" value="WelO5"/>
    <property type="match status" value="1"/>
</dbReference>
<evidence type="ECO:0000313" key="2">
    <source>
        <dbReference type="Proteomes" id="UP000523087"/>
    </source>
</evidence>
<dbReference type="Proteomes" id="UP000523087">
    <property type="component" value="Unassembled WGS sequence"/>
</dbReference>
<protein>
    <recommendedName>
        <fullName evidence="3">Prolyl 4-hydroxylase alpha subunit Fe(2+) 2OG dioxygenase domain-containing protein</fullName>
    </recommendedName>
</protein>
<comment type="caution">
    <text evidence="1">The sequence shown here is derived from an EMBL/GenBank/DDBJ whole genome shotgun (WGS) entry which is preliminary data.</text>
</comment>
<dbReference type="InterPro" id="IPR055091">
    <property type="entry name" value="WelO5-like"/>
</dbReference>
<evidence type="ECO:0008006" key="3">
    <source>
        <dbReference type="Google" id="ProtNLM"/>
    </source>
</evidence>
<sequence>MTQLSVKTWDVVETDKLSKKLLDGLLKGEIGAVRIPNFLSNETCEQALKGIKNYGIDYYEGVYPKIGKIGITQFEHRFSKDKKKEYFKKAPKANRARESIFRDSGDLLRKVIDFVSEAWEFDVDIAVEEETGESYFAGLVRVMSRALIHIDWAGGLDGLNPEWTIGKIHAQLAWNIYLQPSSAGGSTVVYQRQWRKSDEIYYKLKDSYGYDPEVVKNVDFVRIAPKQGELVFFNPQHYHEVQTTEGDTERITVSSFIGLMPNGNLVFWS</sequence>
<organism evidence="1 2">
    <name type="scientific">Thermaerobacillus caldiproteolyticus</name>
    <dbReference type="NCBI Taxonomy" id="247480"/>
    <lineage>
        <taxon>Bacteria</taxon>
        <taxon>Bacillati</taxon>
        <taxon>Bacillota</taxon>
        <taxon>Bacilli</taxon>
        <taxon>Bacillales</taxon>
        <taxon>Anoxybacillaceae</taxon>
        <taxon>Thermaerobacillus</taxon>
    </lineage>
</organism>
<accession>A0A7V9Z7P5</accession>
<evidence type="ECO:0000313" key="1">
    <source>
        <dbReference type="EMBL" id="MBA2875584.1"/>
    </source>
</evidence>
<dbReference type="InterPro" id="IPR016946">
    <property type="entry name" value="UCP030125"/>
</dbReference>
<name>A0A7V9Z7P5_9BACL</name>
<reference evidence="1 2" key="1">
    <citation type="submission" date="2020-07" db="EMBL/GenBank/DDBJ databases">
        <title>Genomic Encyclopedia of Type Strains, Phase IV (KMG-IV): sequencing the most valuable type-strain genomes for metagenomic binning, comparative biology and taxonomic classification.</title>
        <authorList>
            <person name="Goeker M."/>
        </authorList>
    </citation>
    <scope>NUCLEOTIDE SEQUENCE [LARGE SCALE GENOMIC DNA]</scope>
    <source>
        <strain evidence="1 2">DSM 15730</strain>
    </source>
</reference>
<dbReference type="RefSeq" id="WP_181556379.1">
    <property type="nucleotide sequence ID" value="NZ_CP064060.1"/>
</dbReference>
<keyword evidence="2" id="KW-1185">Reference proteome</keyword>
<gene>
    <name evidence="1" type="ORF">HNR31_002374</name>
</gene>